<keyword evidence="1" id="KW-0472">Membrane</keyword>
<dbReference type="InterPro" id="IPR050583">
    <property type="entry name" value="Mycobacterial_A85_antigen"/>
</dbReference>
<organism evidence="2 3">
    <name type="scientific">Microbacterium lacticum</name>
    <dbReference type="NCBI Taxonomy" id="33885"/>
    <lineage>
        <taxon>Bacteria</taxon>
        <taxon>Bacillati</taxon>
        <taxon>Actinomycetota</taxon>
        <taxon>Actinomycetes</taxon>
        <taxon>Micrococcales</taxon>
        <taxon>Microbacteriaceae</taxon>
        <taxon>Microbacterium</taxon>
    </lineage>
</organism>
<dbReference type="PANTHER" id="PTHR48098">
    <property type="entry name" value="ENTEROCHELIN ESTERASE-RELATED"/>
    <property type="match status" value="1"/>
</dbReference>
<keyword evidence="3" id="KW-1185">Reference proteome</keyword>
<evidence type="ECO:0000313" key="2">
    <source>
        <dbReference type="EMBL" id="TQM98825.1"/>
    </source>
</evidence>
<dbReference type="InterPro" id="IPR029058">
    <property type="entry name" value="AB_hydrolase_fold"/>
</dbReference>
<evidence type="ECO:0000313" key="3">
    <source>
        <dbReference type="Proteomes" id="UP000319804"/>
    </source>
</evidence>
<name>A0A543KUT9_9MICO</name>
<reference evidence="2 3" key="1">
    <citation type="submission" date="2019-06" db="EMBL/GenBank/DDBJ databases">
        <title>Sequencing the genomes of 1000 actinobacteria strains.</title>
        <authorList>
            <person name="Klenk H.-P."/>
        </authorList>
    </citation>
    <scope>NUCLEOTIDE SEQUENCE [LARGE SCALE GENOMIC DNA]</scope>
    <source>
        <strain evidence="2 3">DSM 20427</strain>
    </source>
</reference>
<dbReference type="AlphaFoldDB" id="A0A543KUT9"/>
<accession>A0A543KUT9</accession>
<sequence length="439" mass="44658">MRVSYSRRMDLWQVPIAEGPVPVTVFALAVILLAILAVRRWRTRRRVWALAGAAAGAVIGYGTYRLVNATNVFGDAVPPFVWHWTAAAFAAVGFALGGMVGARTWRRVLAGVGVVVFVVAGVVGVNMRFGINPTPGSLLGVADSIDLPTDAGGAGSTAAPAQPLYTTWQAPAGMPAVGSRGSQEIPATASGFDARPAGIYLPPAALVPGAPALPLVIMMMGHPGAPDPTVISNVLDGFAAQHDGLAPIVIVADLLGAAVNDTACADSAAYGKARTYITVDVVDWAKKNLHIIDDPAYWTIAGYSNGGGCAATFGAQSPQLWKNILSVSGEPFGGSEQVANVTKTIYGGSAAAFEASKPVNIMAAAAPGTYAGMTAIFTAGAQDPAYISAADTVAAQARAVGMTVVRYDVPGAGHVGDALTGGLAEGFTVLYPVLGLSAG</sequence>
<feature type="transmembrane region" description="Helical" evidence="1">
    <location>
        <begin position="108"/>
        <end position="129"/>
    </location>
</feature>
<dbReference type="Proteomes" id="UP000319804">
    <property type="component" value="Unassembled WGS sequence"/>
</dbReference>
<comment type="caution">
    <text evidence="2">The sequence shown here is derived from an EMBL/GenBank/DDBJ whole genome shotgun (WGS) entry which is preliminary data.</text>
</comment>
<gene>
    <name evidence="2" type="ORF">FHX68_1539</name>
</gene>
<dbReference type="SUPFAM" id="SSF53474">
    <property type="entry name" value="alpha/beta-Hydrolases"/>
    <property type="match status" value="1"/>
</dbReference>
<protein>
    <submittedName>
        <fullName evidence="2">Enterochelin esterase-like enzyme</fullName>
    </submittedName>
</protein>
<feature type="transmembrane region" description="Helical" evidence="1">
    <location>
        <begin position="79"/>
        <end position="101"/>
    </location>
</feature>
<feature type="transmembrane region" description="Helical" evidence="1">
    <location>
        <begin position="20"/>
        <end position="38"/>
    </location>
</feature>
<dbReference type="GO" id="GO:0016747">
    <property type="term" value="F:acyltransferase activity, transferring groups other than amino-acyl groups"/>
    <property type="evidence" value="ECO:0007669"/>
    <property type="project" value="TreeGrafter"/>
</dbReference>
<dbReference type="EMBL" id="VFPS01000002">
    <property type="protein sequence ID" value="TQM98825.1"/>
    <property type="molecule type" value="Genomic_DNA"/>
</dbReference>
<dbReference type="PANTHER" id="PTHR48098:SF1">
    <property type="entry name" value="DIACYLGLYCEROL ACYLTRANSFERASE_MYCOLYLTRANSFERASE AG85A"/>
    <property type="match status" value="1"/>
</dbReference>
<keyword evidence="1" id="KW-1133">Transmembrane helix</keyword>
<dbReference type="Gene3D" id="3.40.50.1820">
    <property type="entry name" value="alpha/beta hydrolase"/>
    <property type="match status" value="1"/>
</dbReference>
<feature type="transmembrane region" description="Helical" evidence="1">
    <location>
        <begin position="47"/>
        <end position="67"/>
    </location>
</feature>
<keyword evidence="1" id="KW-0812">Transmembrane</keyword>
<evidence type="ECO:0000256" key="1">
    <source>
        <dbReference type="SAM" id="Phobius"/>
    </source>
</evidence>
<proteinExistence type="predicted"/>